<organism evidence="5 6">
    <name type="scientific">Malus baccata</name>
    <name type="common">Siberian crab apple</name>
    <name type="synonym">Pyrus baccata</name>
    <dbReference type="NCBI Taxonomy" id="106549"/>
    <lineage>
        <taxon>Eukaryota</taxon>
        <taxon>Viridiplantae</taxon>
        <taxon>Streptophyta</taxon>
        <taxon>Embryophyta</taxon>
        <taxon>Tracheophyta</taxon>
        <taxon>Spermatophyta</taxon>
        <taxon>Magnoliopsida</taxon>
        <taxon>eudicotyledons</taxon>
        <taxon>Gunneridae</taxon>
        <taxon>Pentapetalae</taxon>
        <taxon>rosids</taxon>
        <taxon>fabids</taxon>
        <taxon>Rosales</taxon>
        <taxon>Rosaceae</taxon>
        <taxon>Amygdaloideae</taxon>
        <taxon>Maleae</taxon>
        <taxon>Malus</taxon>
    </lineage>
</organism>
<dbReference type="STRING" id="106549.A0A540LPX4"/>
<dbReference type="AlphaFoldDB" id="A0A540LPX4"/>
<dbReference type="Gene3D" id="4.10.372.10">
    <property type="entry name" value="Lipoxygenase-1, Domain 3"/>
    <property type="match status" value="1"/>
</dbReference>
<evidence type="ECO:0000256" key="1">
    <source>
        <dbReference type="ARBA" id="ARBA00022723"/>
    </source>
</evidence>
<evidence type="ECO:0000313" key="6">
    <source>
        <dbReference type="Proteomes" id="UP000315295"/>
    </source>
</evidence>
<dbReference type="PANTHER" id="PTHR11771">
    <property type="entry name" value="LIPOXYGENASE"/>
    <property type="match status" value="1"/>
</dbReference>
<dbReference type="InterPro" id="IPR036226">
    <property type="entry name" value="LipOase_C_sf"/>
</dbReference>
<reference evidence="5 6" key="1">
    <citation type="journal article" date="2019" name="G3 (Bethesda)">
        <title>Sequencing of a Wild Apple (Malus baccata) Genome Unravels the Differences Between Cultivated and Wild Apple Species Regarding Disease Resistance and Cold Tolerance.</title>
        <authorList>
            <person name="Chen X."/>
        </authorList>
    </citation>
    <scope>NUCLEOTIDE SEQUENCE [LARGE SCALE GENOMIC DNA]</scope>
    <source>
        <strain evidence="6">cv. Shandingzi</strain>
        <tissue evidence="5">Leaves</tissue>
    </source>
</reference>
<evidence type="ECO:0000256" key="2">
    <source>
        <dbReference type="ARBA" id="ARBA00022964"/>
    </source>
</evidence>
<feature type="domain" description="Lipoxygenase" evidence="4">
    <location>
        <begin position="193"/>
        <end position="370"/>
    </location>
</feature>
<dbReference type="InterPro" id="IPR000907">
    <property type="entry name" value="LipOase"/>
</dbReference>
<dbReference type="EMBL" id="VIEB01000512">
    <property type="protein sequence ID" value="TQD88369.1"/>
    <property type="molecule type" value="Genomic_DNA"/>
</dbReference>
<name>A0A540LPX4_MALBA</name>
<dbReference type="Gene3D" id="1.20.245.10">
    <property type="entry name" value="Lipoxygenase-1, Domain 5"/>
    <property type="match status" value="1"/>
</dbReference>
<dbReference type="GO" id="GO:0046872">
    <property type="term" value="F:metal ion binding"/>
    <property type="evidence" value="ECO:0007669"/>
    <property type="project" value="UniProtKB-KW"/>
</dbReference>
<dbReference type="InterPro" id="IPR027433">
    <property type="entry name" value="Lipoxygenase_dom_3"/>
</dbReference>
<proteinExistence type="predicted"/>
<evidence type="ECO:0000313" key="5">
    <source>
        <dbReference type="EMBL" id="TQD88369.1"/>
    </source>
</evidence>
<sequence>MKLPLPKIFNGVQENIKFDPPKLISRDTSCCLRDDEFGRQAVAGINPLSIERLTVFPPVSKLHPSIYGSKQSALEEEHLIGHLDGMSVQKALEENKLFILDYHDMFLPFLNEINTLDDRKAYGTRTILFLTSLGTLKPIAIELSLPPTKSGSASNKQVLTPPVDATAYWLWQLGKAHVCSNDAGAHQLIHHCWWPTLSTPNDLIAILTTIIWITTAQHAALNFGQYPYGGYVPTRPPHMRRLVPNQHDDPDEYANFIREPQQYFLSSLPSFFEATKYMAVIDIISAHSPDEEYIGERKDLLSTWSADTEIVEAFYRFSMEMKKIEKEIEGRNGDSNLRNRYGAGVSPYELLMPSSEPGIKGKNLKNIKTLVLLNGVGQGLGDSVDLGLGIVLPIHLILHIFQSGRSGDEAEGAKVFL</sequence>
<protein>
    <recommendedName>
        <fullName evidence="4">Lipoxygenase domain-containing protein</fullName>
    </recommendedName>
</protein>
<comment type="caution">
    <text evidence="5">The sequence shown here is derived from an EMBL/GenBank/DDBJ whole genome shotgun (WGS) entry which is preliminary data.</text>
</comment>
<keyword evidence="3" id="KW-0560">Oxidoreductase</keyword>
<dbReference type="PROSITE" id="PS51393">
    <property type="entry name" value="LIPOXYGENASE_3"/>
    <property type="match status" value="2"/>
</dbReference>
<dbReference type="GO" id="GO:0016702">
    <property type="term" value="F:oxidoreductase activity, acting on single donors with incorporation of molecular oxygen, incorporation of two atoms of oxygen"/>
    <property type="evidence" value="ECO:0007669"/>
    <property type="project" value="InterPro"/>
</dbReference>
<keyword evidence="2" id="KW-0223">Dioxygenase</keyword>
<dbReference type="Gene3D" id="3.10.450.60">
    <property type="match status" value="1"/>
</dbReference>
<dbReference type="InterPro" id="IPR001246">
    <property type="entry name" value="LipOase_plant"/>
</dbReference>
<keyword evidence="1" id="KW-0479">Metal-binding</keyword>
<gene>
    <name evidence="5" type="ORF">C1H46_026113</name>
</gene>
<keyword evidence="6" id="KW-1185">Reference proteome</keyword>
<evidence type="ECO:0000259" key="4">
    <source>
        <dbReference type="PROSITE" id="PS51393"/>
    </source>
</evidence>
<feature type="domain" description="Lipoxygenase" evidence="4">
    <location>
        <begin position="1"/>
        <end position="191"/>
    </location>
</feature>
<dbReference type="PRINTS" id="PR00468">
    <property type="entry name" value="PLTLPOXGNASE"/>
</dbReference>
<dbReference type="SUPFAM" id="SSF48484">
    <property type="entry name" value="Lipoxigenase"/>
    <property type="match status" value="1"/>
</dbReference>
<accession>A0A540LPX4</accession>
<dbReference type="Proteomes" id="UP000315295">
    <property type="component" value="Unassembled WGS sequence"/>
</dbReference>
<dbReference type="InterPro" id="IPR013819">
    <property type="entry name" value="LipOase_C"/>
</dbReference>
<dbReference type="GO" id="GO:0034440">
    <property type="term" value="P:lipid oxidation"/>
    <property type="evidence" value="ECO:0007669"/>
    <property type="project" value="InterPro"/>
</dbReference>
<dbReference type="Pfam" id="PF00305">
    <property type="entry name" value="Lipoxygenase"/>
    <property type="match status" value="2"/>
</dbReference>
<evidence type="ECO:0000256" key="3">
    <source>
        <dbReference type="ARBA" id="ARBA00023002"/>
    </source>
</evidence>